<comment type="catalytic activity">
    <reaction evidence="2">
        <text>2 GTP = 3',3'-c-di-GMP + 2 diphosphate</text>
        <dbReference type="Rhea" id="RHEA:24898"/>
        <dbReference type="ChEBI" id="CHEBI:33019"/>
        <dbReference type="ChEBI" id="CHEBI:37565"/>
        <dbReference type="ChEBI" id="CHEBI:58805"/>
        <dbReference type="EC" id="2.7.7.65"/>
    </reaction>
</comment>
<dbReference type="FunFam" id="3.30.70.270:FF:000001">
    <property type="entry name" value="Diguanylate cyclase domain protein"/>
    <property type="match status" value="1"/>
</dbReference>
<reference evidence="5" key="1">
    <citation type="submission" date="2010-05" db="EMBL/GenBank/DDBJ databases">
        <title>Complete sequence of Methylotenera sp. 301.</title>
        <authorList>
            <person name="Lucas S."/>
            <person name="Copeland A."/>
            <person name="Lapidus A."/>
            <person name="Cheng J.-F."/>
            <person name="Bruce D."/>
            <person name="Goodwin L."/>
            <person name="Pitluck S."/>
            <person name="Clum A."/>
            <person name="Land M."/>
            <person name="Hauser L."/>
            <person name="Kyrpides N."/>
            <person name="Ivanova N."/>
            <person name="Chistoservova L."/>
            <person name="Kalyuzhnaya M."/>
            <person name="Woyke T."/>
        </authorList>
    </citation>
    <scope>NUCLEOTIDE SEQUENCE [LARGE SCALE GENOMIC DNA]</scope>
    <source>
        <strain evidence="5">301</strain>
    </source>
</reference>
<dbReference type="GO" id="GO:0043709">
    <property type="term" value="P:cell adhesion involved in single-species biofilm formation"/>
    <property type="evidence" value="ECO:0007669"/>
    <property type="project" value="TreeGrafter"/>
</dbReference>
<dbReference type="InterPro" id="IPR000160">
    <property type="entry name" value="GGDEF_dom"/>
</dbReference>
<dbReference type="Proteomes" id="UP000000383">
    <property type="component" value="Chromosome"/>
</dbReference>
<accession>D7DKE3</accession>
<gene>
    <name evidence="4" type="ordered locus">M301_0140</name>
</gene>
<dbReference type="GO" id="GO:0005886">
    <property type="term" value="C:plasma membrane"/>
    <property type="evidence" value="ECO:0007669"/>
    <property type="project" value="TreeGrafter"/>
</dbReference>
<dbReference type="AlphaFoldDB" id="D7DKE3"/>
<dbReference type="EMBL" id="CP002056">
    <property type="protein sequence ID" value="ADI28528.1"/>
    <property type="molecule type" value="Genomic_DNA"/>
</dbReference>
<feature type="domain" description="GGDEF" evidence="3">
    <location>
        <begin position="189"/>
        <end position="318"/>
    </location>
</feature>
<dbReference type="eggNOG" id="COG2199">
    <property type="taxonomic scope" value="Bacteria"/>
</dbReference>
<dbReference type="InterPro" id="IPR050469">
    <property type="entry name" value="Diguanylate_Cyclase"/>
</dbReference>
<evidence type="ECO:0000313" key="5">
    <source>
        <dbReference type="Proteomes" id="UP000000383"/>
    </source>
</evidence>
<dbReference type="NCBIfam" id="TIGR00254">
    <property type="entry name" value="GGDEF"/>
    <property type="match status" value="1"/>
</dbReference>
<dbReference type="Pfam" id="PF00990">
    <property type="entry name" value="GGDEF"/>
    <property type="match status" value="1"/>
</dbReference>
<dbReference type="RefSeq" id="WP_013146845.1">
    <property type="nucleotide sequence ID" value="NC_014207.1"/>
</dbReference>
<dbReference type="EC" id="2.7.7.65" evidence="1"/>
<dbReference type="STRING" id="666681.M301_0140"/>
<name>D7DKE3_METV0</name>
<evidence type="ECO:0000256" key="2">
    <source>
        <dbReference type="ARBA" id="ARBA00034247"/>
    </source>
</evidence>
<dbReference type="GO" id="GO:1902201">
    <property type="term" value="P:negative regulation of bacterial-type flagellum-dependent cell motility"/>
    <property type="evidence" value="ECO:0007669"/>
    <property type="project" value="TreeGrafter"/>
</dbReference>
<dbReference type="InterPro" id="IPR043128">
    <property type="entry name" value="Rev_trsase/Diguanyl_cyclase"/>
</dbReference>
<dbReference type="SUPFAM" id="SSF55073">
    <property type="entry name" value="Nucleotide cyclase"/>
    <property type="match status" value="1"/>
</dbReference>
<reference evidence="4 5" key="2">
    <citation type="journal article" date="2011" name="J. Bacteriol.">
        <title>Genomes of three methylotrophs from a single niche uncover genetic and metabolic divergence of Methylophilaceae.</title>
        <authorList>
            <person name="Lapidus A."/>
            <person name="Clum A."/>
            <person name="Labutti K."/>
            <person name="Kaluzhnaya M.G."/>
            <person name="Lim S."/>
            <person name="Beck D.A."/>
            <person name="Glavina Del Rio T."/>
            <person name="Nolan M."/>
            <person name="Mavromatis K."/>
            <person name="Huntemann M."/>
            <person name="Lucas S."/>
            <person name="Lidstrom M.E."/>
            <person name="Ivanova N."/>
            <person name="Chistoserdova L."/>
        </authorList>
    </citation>
    <scope>NUCLEOTIDE SEQUENCE [LARGE SCALE GENOMIC DNA]</scope>
    <source>
        <strain evidence="4 5">301</strain>
    </source>
</reference>
<dbReference type="KEGG" id="meh:M301_0140"/>
<protein>
    <recommendedName>
        <fullName evidence="1">diguanylate cyclase</fullName>
        <ecNumber evidence="1">2.7.7.65</ecNumber>
    </recommendedName>
</protein>
<dbReference type="GO" id="GO:0052621">
    <property type="term" value="F:diguanylate cyclase activity"/>
    <property type="evidence" value="ECO:0007669"/>
    <property type="project" value="UniProtKB-EC"/>
</dbReference>
<sequence>MNTINTHSVLNKLITLTNERDVLALEQSLAEALFELVGASDDDNVKSVVIYHPDDTRKQLLPAIVVGKSPEQDNSSLSFKQLLIDCFKSGEYCIYEQECASPIRLYPVKNAKDHTVAIIAIEAMVCGSHLHEVINLLLKIYQNFTGLINDNERDTLTGLLNRKTFDFRINKILVQMQEAAKLQSDKADQVYFLAIFDIDHFKRVNDEFGHLIGDEVLLLFSQLMTQTFRSNDPIFRFGGEEFVGVFECSSHDDIPNILNRFREKVGQFNFPQVGKVTVSAGYTEIFTYGLPSQLIDHADLALYFAKNNGRNRICFYEQLIADGDLQENKKEGDIELF</sequence>
<dbReference type="PANTHER" id="PTHR45138:SF9">
    <property type="entry name" value="DIGUANYLATE CYCLASE DGCM-RELATED"/>
    <property type="match status" value="1"/>
</dbReference>
<dbReference type="InterPro" id="IPR029787">
    <property type="entry name" value="Nucleotide_cyclase"/>
</dbReference>
<evidence type="ECO:0000259" key="3">
    <source>
        <dbReference type="PROSITE" id="PS50887"/>
    </source>
</evidence>
<dbReference type="HOGENOM" id="CLU_000445_11_3_4"/>
<dbReference type="Gene3D" id="3.30.70.270">
    <property type="match status" value="1"/>
</dbReference>
<dbReference type="PROSITE" id="PS50887">
    <property type="entry name" value="GGDEF"/>
    <property type="match status" value="1"/>
</dbReference>
<dbReference type="PANTHER" id="PTHR45138">
    <property type="entry name" value="REGULATORY COMPONENTS OF SENSORY TRANSDUCTION SYSTEM"/>
    <property type="match status" value="1"/>
</dbReference>
<evidence type="ECO:0000256" key="1">
    <source>
        <dbReference type="ARBA" id="ARBA00012528"/>
    </source>
</evidence>
<organism evidence="4 5">
    <name type="scientific">Methylotenera versatilis (strain 301)</name>
    <dbReference type="NCBI Taxonomy" id="666681"/>
    <lineage>
        <taxon>Bacteria</taxon>
        <taxon>Pseudomonadati</taxon>
        <taxon>Pseudomonadota</taxon>
        <taxon>Betaproteobacteria</taxon>
        <taxon>Nitrosomonadales</taxon>
        <taxon>Methylophilaceae</taxon>
        <taxon>Methylotenera</taxon>
    </lineage>
</organism>
<evidence type="ECO:0000313" key="4">
    <source>
        <dbReference type="EMBL" id="ADI28528.1"/>
    </source>
</evidence>
<proteinExistence type="predicted"/>
<keyword evidence="5" id="KW-1185">Reference proteome</keyword>
<dbReference type="CDD" id="cd01949">
    <property type="entry name" value="GGDEF"/>
    <property type="match status" value="1"/>
</dbReference>
<dbReference type="SMART" id="SM00267">
    <property type="entry name" value="GGDEF"/>
    <property type="match status" value="1"/>
</dbReference>